<name>A0A261SEI5_9BORD</name>
<dbReference type="Proteomes" id="UP000217005">
    <property type="component" value="Unassembled WGS sequence"/>
</dbReference>
<gene>
    <name evidence="1" type="ORF">CEG14_10005</name>
</gene>
<dbReference type="AlphaFoldDB" id="A0A261SEI5"/>
<proteinExistence type="predicted"/>
<reference evidence="1 2" key="1">
    <citation type="submission" date="2017-05" db="EMBL/GenBank/DDBJ databases">
        <title>Complete and WGS of Bordetella genogroups.</title>
        <authorList>
            <person name="Spilker T."/>
            <person name="LiPuma J."/>
        </authorList>
    </citation>
    <scope>NUCLEOTIDE SEQUENCE [LARGE SCALE GENOMIC DNA]</scope>
    <source>
        <strain evidence="1 2">AU17610</strain>
    </source>
</reference>
<sequence>MFDTSYALSVRAIAALGRFQPPPANSGTRPGEINRASVALSVERMLAVSAAYFQIPTAH</sequence>
<protein>
    <submittedName>
        <fullName evidence="1">Uncharacterized protein</fullName>
    </submittedName>
</protein>
<evidence type="ECO:0000313" key="2">
    <source>
        <dbReference type="Proteomes" id="UP000217005"/>
    </source>
</evidence>
<organism evidence="1 2">
    <name type="scientific">Bordetella genomosp. 1</name>
    <dbReference type="NCBI Taxonomy" id="1395607"/>
    <lineage>
        <taxon>Bacteria</taxon>
        <taxon>Pseudomonadati</taxon>
        <taxon>Pseudomonadota</taxon>
        <taxon>Betaproteobacteria</taxon>
        <taxon>Burkholderiales</taxon>
        <taxon>Alcaligenaceae</taxon>
        <taxon>Bordetella</taxon>
    </lineage>
</organism>
<accession>A0A261SEI5</accession>
<dbReference type="EMBL" id="NEVL01000003">
    <property type="protein sequence ID" value="OZI35417.1"/>
    <property type="molecule type" value="Genomic_DNA"/>
</dbReference>
<evidence type="ECO:0000313" key="1">
    <source>
        <dbReference type="EMBL" id="OZI35417.1"/>
    </source>
</evidence>
<dbReference type="RefSeq" id="WP_094826226.1">
    <property type="nucleotide sequence ID" value="NZ_NEVL01000003.1"/>
</dbReference>
<comment type="caution">
    <text evidence="1">The sequence shown here is derived from an EMBL/GenBank/DDBJ whole genome shotgun (WGS) entry which is preliminary data.</text>
</comment>